<dbReference type="AlphaFoldDB" id="A0A5C3P3A8"/>
<organism evidence="1 2">
    <name type="scientific">Polyporus arcularius HHB13444</name>
    <dbReference type="NCBI Taxonomy" id="1314778"/>
    <lineage>
        <taxon>Eukaryota</taxon>
        <taxon>Fungi</taxon>
        <taxon>Dikarya</taxon>
        <taxon>Basidiomycota</taxon>
        <taxon>Agaricomycotina</taxon>
        <taxon>Agaricomycetes</taxon>
        <taxon>Polyporales</taxon>
        <taxon>Polyporaceae</taxon>
        <taxon>Polyporus</taxon>
    </lineage>
</organism>
<sequence length="120" mass="12621">MTPQLRNSRLSPLELELGSCTGRHGGSTGVLFSTSSLLNWALGTPSRSRASGTSPFPNAHARADIVAAFTQLHHSDTPAATVIPFDRDPQPSYCLPALTTRVLERLSGRAVLPALAAATS</sequence>
<keyword evidence="2" id="KW-1185">Reference proteome</keyword>
<evidence type="ECO:0000313" key="2">
    <source>
        <dbReference type="Proteomes" id="UP000308197"/>
    </source>
</evidence>
<proteinExistence type="predicted"/>
<accession>A0A5C3P3A8</accession>
<reference evidence="1 2" key="1">
    <citation type="journal article" date="2019" name="Nat. Ecol. Evol.">
        <title>Megaphylogeny resolves global patterns of mushroom evolution.</title>
        <authorList>
            <person name="Varga T."/>
            <person name="Krizsan K."/>
            <person name="Foldi C."/>
            <person name="Dima B."/>
            <person name="Sanchez-Garcia M."/>
            <person name="Sanchez-Ramirez S."/>
            <person name="Szollosi G.J."/>
            <person name="Szarkandi J.G."/>
            <person name="Papp V."/>
            <person name="Albert L."/>
            <person name="Andreopoulos W."/>
            <person name="Angelini C."/>
            <person name="Antonin V."/>
            <person name="Barry K.W."/>
            <person name="Bougher N.L."/>
            <person name="Buchanan P."/>
            <person name="Buyck B."/>
            <person name="Bense V."/>
            <person name="Catcheside P."/>
            <person name="Chovatia M."/>
            <person name="Cooper J."/>
            <person name="Damon W."/>
            <person name="Desjardin D."/>
            <person name="Finy P."/>
            <person name="Geml J."/>
            <person name="Haridas S."/>
            <person name="Hughes K."/>
            <person name="Justo A."/>
            <person name="Karasinski D."/>
            <person name="Kautmanova I."/>
            <person name="Kiss B."/>
            <person name="Kocsube S."/>
            <person name="Kotiranta H."/>
            <person name="LaButti K.M."/>
            <person name="Lechner B.E."/>
            <person name="Liimatainen K."/>
            <person name="Lipzen A."/>
            <person name="Lukacs Z."/>
            <person name="Mihaltcheva S."/>
            <person name="Morgado L.N."/>
            <person name="Niskanen T."/>
            <person name="Noordeloos M.E."/>
            <person name="Ohm R.A."/>
            <person name="Ortiz-Santana B."/>
            <person name="Ovrebo C."/>
            <person name="Racz N."/>
            <person name="Riley R."/>
            <person name="Savchenko A."/>
            <person name="Shiryaev A."/>
            <person name="Soop K."/>
            <person name="Spirin V."/>
            <person name="Szebenyi C."/>
            <person name="Tomsovsky M."/>
            <person name="Tulloss R.E."/>
            <person name="Uehling J."/>
            <person name="Grigoriev I.V."/>
            <person name="Vagvolgyi C."/>
            <person name="Papp T."/>
            <person name="Martin F.M."/>
            <person name="Miettinen O."/>
            <person name="Hibbett D.S."/>
            <person name="Nagy L.G."/>
        </authorList>
    </citation>
    <scope>NUCLEOTIDE SEQUENCE [LARGE SCALE GENOMIC DNA]</scope>
    <source>
        <strain evidence="1 2">HHB13444</strain>
    </source>
</reference>
<name>A0A5C3P3A8_9APHY</name>
<protein>
    <submittedName>
        <fullName evidence="1">Uncharacterized protein</fullName>
    </submittedName>
</protein>
<gene>
    <name evidence="1" type="ORF">K466DRAFT_250458</name>
</gene>
<dbReference type="InParanoid" id="A0A5C3P3A8"/>
<dbReference type="EMBL" id="ML211368">
    <property type="protein sequence ID" value="TFK83752.1"/>
    <property type="molecule type" value="Genomic_DNA"/>
</dbReference>
<dbReference type="Proteomes" id="UP000308197">
    <property type="component" value="Unassembled WGS sequence"/>
</dbReference>
<evidence type="ECO:0000313" key="1">
    <source>
        <dbReference type="EMBL" id="TFK83752.1"/>
    </source>
</evidence>